<dbReference type="EMBL" id="BK015667">
    <property type="protein sequence ID" value="DAE19119.1"/>
    <property type="molecule type" value="Genomic_DNA"/>
</dbReference>
<organism evidence="1">
    <name type="scientific">Siphoviridae sp. ctk4d14</name>
    <dbReference type="NCBI Taxonomy" id="2825639"/>
    <lineage>
        <taxon>Viruses</taxon>
        <taxon>Duplodnaviria</taxon>
        <taxon>Heunggongvirae</taxon>
        <taxon>Uroviricota</taxon>
        <taxon>Caudoviricetes</taxon>
    </lineage>
</organism>
<name>A0A8S5QIM1_9CAUD</name>
<evidence type="ECO:0000313" key="1">
    <source>
        <dbReference type="EMBL" id="DAE19119.1"/>
    </source>
</evidence>
<accession>A0A8S5QIM1</accession>
<reference evidence="1" key="1">
    <citation type="journal article" date="2021" name="Proc. Natl. Acad. Sci. U.S.A.">
        <title>A Catalog of Tens of Thousands of Viruses from Human Metagenomes Reveals Hidden Associations with Chronic Diseases.</title>
        <authorList>
            <person name="Tisza M.J."/>
            <person name="Buck C.B."/>
        </authorList>
    </citation>
    <scope>NUCLEOTIDE SEQUENCE</scope>
    <source>
        <strain evidence="1">Ctk4d14</strain>
    </source>
</reference>
<proteinExistence type="predicted"/>
<sequence>MSCTGTNPRTQNICSIQTNNTIAASICQWSVT</sequence>
<protein>
    <submittedName>
        <fullName evidence="1">Uncharacterized protein</fullName>
    </submittedName>
</protein>